<organism evidence="5 6">
    <name type="scientific">Candidatus Magasanikbacteria bacterium GW2011_GWC2_37_14</name>
    <dbReference type="NCBI Taxonomy" id="1619046"/>
    <lineage>
        <taxon>Bacteria</taxon>
        <taxon>Candidatus Magasanikiibacteriota</taxon>
    </lineage>
</organism>
<dbReference type="InterPro" id="IPR005650">
    <property type="entry name" value="BlaI_family"/>
</dbReference>
<keyword evidence="2" id="KW-0805">Transcription regulation</keyword>
<dbReference type="EMBL" id="LBSX01000012">
    <property type="protein sequence ID" value="KKQ27234.1"/>
    <property type="molecule type" value="Genomic_DNA"/>
</dbReference>
<name>A0A0G0ISV7_9BACT</name>
<dbReference type="GO" id="GO:0003677">
    <property type="term" value="F:DNA binding"/>
    <property type="evidence" value="ECO:0007669"/>
    <property type="project" value="UniProtKB-KW"/>
</dbReference>
<dbReference type="Gene3D" id="1.10.10.10">
    <property type="entry name" value="Winged helix-like DNA-binding domain superfamily/Winged helix DNA-binding domain"/>
    <property type="match status" value="1"/>
</dbReference>
<dbReference type="InterPro" id="IPR036388">
    <property type="entry name" value="WH-like_DNA-bd_sf"/>
</dbReference>
<evidence type="ECO:0000256" key="4">
    <source>
        <dbReference type="ARBA" id="ARBA00023163"/>
    </source>
</evidence>
<evidence type="ECO:0000313" key="6">
    <source>
        <dbReference type="Proteomes" id="UP000034849"/>
    </source>
</evidence>
<comment type="caution">
    <text evidence="5">The sequence shown here is derived from an EMBL/GenBank/DDBJ whole genome shotgun (WGS) entry which is preliminary data.</text>
</comment>
<reference evidence="5 6" key="1">
    <citation type="journal article" date="2015" name="Nature">
        <title>rRNA introns, odd ribosomes, and small enigmatic genomes across a large radiation of phyla.</title>
        <authorList>
            <person name="Brown C.T."/>
            <person name="Hug L.A."/>
            <person name="Thomas B.C."/>
            <person name="Sharon I."/>
            <person name="Castelle C.J."/>
            <person name="Singh A."/>
            <person name="Wilkins M.J."/>
            <person name="Williams K.H."/>
            <person name="Banfield J.F."/>
        </authorList>
    </citation>
    <scope>NUCLEOTIDE SEQUENCE [LARGE SCALE GENOMIC DNA]</scope>
</reference>
<evidence type="ECO:0000313" key="5">
    <source>
        <dbReference type="EMBL" id="KKQ27234.1"/>
    </source>
</evidence>
<gene>
    <name evidence="5" type="ORF">US42_C0012G0005</name>
</gene>
<accession>A0A0G0ISV7</accession>
<keyword evidence="4" id="KW-0804">Transcription</keyword>
<evidence type="ECO:0000256" key="2">
    <source>
        <dbReference type="ARBA" id="ARBA00023015"/>
    </source>
</evidence>
<evidence type="ECO:0000256" key="1">
    <source>
        <dbReference type="ARBA" id="ARBA00011046"/>
    </source>
</evidence>
<dbReference type="STRING" id="1619046.US42_C0012G0005"/>
<dbReference type="Pfam" id="PF03965">
    <property type="entry name" value="Penicillinase_R"/>
    <property type="match status" value="1"/>
</dbReference>
<sequence>MPNENIKVLGELESEIMEIVWKQEQSSVRAVLLELEKVRKIAYTTVMTVMSRLHDKGVLKRKMDKSGAFVYVAVKDKKSFLANASEKIIKNFLKEYGDVAVAQFVDIIETSNTNQSEIWKNKLRELLK</sequence>
<keyword evidence="3" id="KW-0238">DNA-binding</keyword>
<dbReference type="AlphaFoldDB" id="A0A0G0ISV7"/>
<dbReference type="PIRSF" id="PIRSF019455">
    <property type="entry name" value="CopR_AtkY"/>
    <property type="match status" value="1"/>
</dbReference>
<dbReference type="PATRIC" id="fig|1619046.3.peg.786"/>
<comment type="similarity">
    <text evidence="1">Belongs to the BlaI transcriptional regulatory family.</text>
</comment>
<proteinExistence type="inferred from homology"/>
<evidence type="ECO:0000256" key="3">
    <source>
        <dbReference type="ARBA" id="ARBA00023125"/>
    </source>
</evidence>
<dbReference type="GO" id="GO:0045892">
    <property type="term" value="P:negative regulation of DNA-templated transcription"/>
    <property type="evidence" value="ECO:0007669"/>
    <property type="project" value="InterPro"/>
</dbReference>
<dbReference type="InterPro" id="IPR036390">
    <property type="entry name" value="WH_DNA-bd_sf"/>
</dbReference>
<protein>
    <submittedName>
        <fullName evidence="5">Penicillinase repressor</fullName>
    </submittedName>
</protein>
<dbReference type="SUPFAM" id="SSF46785">
    <property type="entry name" value="Winged helix' DNA-binding domain"/>
    <property type="match status" value="1"/>
</dbReference>
<dbReference type="Proteomes" id="UP000034849">
    <property type="component" value="Unassembled WGS sequence"/>
</dbReference>